<feature type="transmembrane region" description="Helical" evidence="5">
    <location>
        <begin position="350"/>
        <end position="377"/>
    </location>
</feature>
<evidence type="ECO:0000256" key="2">
    <source>
        <dbReference type="ARBA" id="ARBA00022692"/>
    </source>
</evidence>
<protein>
    <submittedName>
        <fullName evidence="7">SulP family inorganic anion transporter</fullName>
    </submittedName>
</protein>
<name>A0ABX8QFT1_PSECO</name>
<dbReference type="Pfam" id="PF13466">
    <property type="entry name" value="STAS_2"/>
    <property type="match status" value="1"/>
</dbReference>
<feature type="transmembrane region" description="Helical" evidence="5">
    <location>
        <begin position="81"/>
        <end position="99"/>
    </location>
</feature>
<feature type="domain" description="STAS" evidence="6">
    <location>
        <begin position="396"/>
        <end position="481"/>
    </location>
</feature>
<sequence>MKPARLRADALAGLTTSFALLPECIAFALVAHLNPLMGLYGAFIICTLTALFGGRPGMVSGAAGSMAVVIVALVVQHGVQYLLATVLLGGLIMMAFGLLRLGKLVRMVPHPVMLGFVNGLAIVIALAQLEHFKRDGAWLSGAPLYLMAGLVALTMAIVYLLPRLTRSVPPALVAILGVGLAVYLLGLPTRTLGDMAHIAGGLPVFALPDIPWNLETLQIVAPYAVIMAMVGLLETLLTLNLTDEITESRGYPDRECVALGAANMASGMLGGMGGCAMIGQTMINLSSGGRGRLSGVVAGVMVLLFVLFLSPLIERIPLAALVGVMFVVSQQTFAWASLRVVNKVPANDVLVIVAVTIITVFTDLAIAVLCGIIIAALNFAWQQARELYADAHLEADGSKLYHLHGTLFFASTTQFLNQFDPTSDPALVTVDCRHLRFVDYSAVAALMTLRERYSKAGKHLRVFHLSERCKRMLKRAGVQHD</sequence>
<dbReference type="PANTHER" id="PTHR43310:SF1">
    <property type="entry name" value="SULFATE TRANSPORTER YBAR-RELATED"/>
    <property type="match status" value="1"/>
</dbReference>
<dbReference type="InterPro" id="IPR002645">
    <property type="entry name" value="STAS_dom"/>
</dbReference>
<comment type="subcellular location">
    <subcellularLocation>
        <location evidence="1">Membrane</location>
        <topology evidence="1">Multi-pass membrane protein</topology>
    </subcellularLocation>
</comment>
<dbReference type="Proteomes" id="UP000824066">
    <property type="component" value="Chromosome"/>
</dbReference>
<reference evidence="7 8" key="1">
    <citation type="journal article" date="2021" name="Microorganisms">
        <title>The Ever-Expanding Pseudomonas Genus: Description of 43 New Species and Partition of the Pseudomonas putida Group.</title>
        <authorList>
            <person name="Girard L."/>
            <person name="Lood C."/>
            <person name="Hofte M."/>
            <person name="Vandamme P."/>
            <person name="Rokni-Zadeh H."/>
            <person name="van Noort V."/>
            <person name="Lavigne R."/>
            <person name="De Mot R."/>
        </authorList>
    </citation>
    <scope>NUCLEOTIDE SEQUENCE [LARGE SCALE GENOMIC DNA]</scope>
    <source>
        <strain evidence="7 8">SWRI17</strain>
    </source>
</reference>
<keyword evidence="8" id="KW-1185">Reference proteome</keyword>
<feature type="transmembrane region" description="Helical" evidence="5">
    <location>
        <begin position="291"/>
        <end position="309"/>
    </location>
</feature>
<evidence type="ECO:0000256" key="5">
    <source>
        <dbReference type="SAM" id="Phobius"/>
    </source>
</evidence>
<feature type="transmembrane region" description="Helical" evidence="5">
    <location>
        <begin position="257"/>
        <end position="279"/>
    </location>
</feature>
<evidence type="ECO:0000256" key="1">
    <source>
        <dbReference type="ARBA" id="ARBA00004141"/>
    </source>
</evidence>
<evidence type="ECO:0000259" key="6">
    <source>
        <dbReference type="PROSITE" id="PS50801"/>
    </source>
</evidence>
<dbReference type="InterPro" id="IPR058548">
    <property type="entry name" value="MlaB-like_STAS"/>
</dbReference>
<feature type="transmembrane region" description="Helical" evidence="5">
    <location>
        <begin position="316"/>
        <end position="338"/>
    </location>
</feature>
<keyword evidence="2 5" id="KW-0812">Transmembrane</keyword>
<feature type="transmembrane region" description="Helical" evidence="5">
    <location>
        <begin position="111"/>
        <end position="129"/>
    </location>
</feature>
<keyword evidence="3 5" id="KW-1133">Transmembrane helix</keyword>
<feature type="transmembrane region" description="Helical" evidence="5">
    <location>
        <begin position="36"/>
        <end position="53"/>
    </location>
</feature>
<evidence type="ECO:0000313" key="8">
    <source>
        <dbReference type="Proteomes" id="UP000824066"/>
    </source>
</evidence>
<gene>
    <name evidence="7" type="ORF">KSS97_04810</name>
</gene>
<feature type="transmembrane region" description="Helical" evidence="5">
    <location>
        <begin position="141"/>
        <end position="161"/>
    </location>
</feature>
<accession>A0ABX8QFT1</accession>
<dbReference type="Pfam" id="PF00916">
    <property type="entry name" value="Sulfate_transp"/>
    <property type="match status" value="2"/>
</dbReference>
<organism evidence="7 8">
    <name type="scientific">Pseudomonas canavaninivorans</name>
    <dbReference type="NCBI Taxonomy" id="2842348"/>
    <lineage>
        <taxon>Bacteria</taxon>
        <taxon>Pseudomonadati</taxon>
        <taxon>Pseudomonadota</taxon>
        <taxon>Gammaproteobacteria</taxon>
        <taxon>Pseudomonadales</taxon>
        <taxon>Pseudomonadaceae</taxon>
        <taxon>Pseudomonas</taxon>
    </lineage>
</organism>
<dbReference type="PANTHER" id="PTHR43310">
    <property type="entry name" value="SULFATE TRANSPORTER YBAR-RELATED"/>
    <property type="match status" value="1"/>
</dbReference>
<proteinExistence type="predicted"/>
<dbReference type="PROSITE" id="PS50801">
    <property type="entry name" value="STAS"/>
    <property type="match status" value="1"/>
</dbReference>
<feature type="transmembrane region" description="Helical" evidence="5">
    <location>
        <begin position="217"/>
        <end position="237"/>
    </location>
</feature>
<keyword evidence="4 5" id="KW-0472">Membrane</keyword>
<dbReference type="InterPro" id="IPR011547">
    <property type="entry name" value="SLC26A/SulP_dom"/>
</dbReference>
<evidence type="ECO:0000313" key="7">
    <source>
        <dbReference type="EMBL" id="QXI54274.1"/>
    </source>
</evidence>
<dbReference type="RefSeq" id="WP_217861213.1">
    <property type="nucleotide sequence ID" value="NZ_CP077080.1"/>
</dbReference>
<dbReference type="InterPro" id="IPR052706">
    <property type="entry name" value="Membrane-Transporter-like"/>
</dbReference>
<evidence type="ECO:0000256" key="4">
    <source>
        <dbReference type="ARBA" id="ARBA00023136"/>
    </source>
</evidence>
<feature type="transmembrane region" description="Helical" evidence="5">
    <location>
        <begin position="168"/>
        <end position="186"/>
    </location>
</feature>
<evidence type="ECO:0000256" key="3">
    <source>
        <dbReference type="ARBA" id="ARBA00022989"/>
    </source>
</evidence>
<dbReference type="CDD" id="cd07042">
    <property type="entry name" value="STAS_SulP_like_sulfate_transporter"/>
    <property type="match status" value="1"/>
</dbReference>
<dbReference type="EMBL" id="CP077080">
    <property type="protein sequence ID" value="QXI54274.1"/>
    <property type="molecule type" value="Genomic_DNA"/>
</dbReference>